<accession>A0A9I9D618</accession>
<evidence type="ECO:0000256" key="1">
    <source>
        <dbReference type="SAM" id="MobiDB-lite"/>
    </source>
</evidence>
<feature type="region of interest" description="Disordered" evidence="1">
    <location>
        <begin position="1"/>
        <end position="36"/>
    </location>
</feature>
<name>A0A9I9D618_CUCME</name>
<feature type="compositionally biased region" description="Polar residues" evidence="1">
    <location>
        <begin position="12"/>
        <end position="22"/>
    </location>
</feature>
<dbReference type="Gramene" id="MELO3C013595.2.1">
    <property type="protein sequence ID" value="MELO3C013595.2.1"/>
    <property type="gene ID" value="MELO3C013595.2"/>
</dbReference>
<organism evidence="2">
    <name type="scientific">Cucumis melo</name>
    <name type="common">Muskmelon</name>
    <dbReference type="NCBI Taxonomy" id="3656"/>
    <lineage>
        <taxon>Eukaryota</taxon>
        <taxon>Viridiplantae</taxon>
        <taxon>Streptophyta</taxon>
        <taxon>Embryophyta</taxon>
        <taxon>Tracheophyta</taxon>
        <taxon>Spermatophyta</taxon>
        <taxon>Magnoliopsida</taxon>
        <taxon>eudicotyledons</taxon>
        <taxon>Gunneridae</taxon>
        <taxon>Pentapetalae</taxon>
        <taxon>rosids</taxon>
        <taxon>fabids</taxon>
        <taxon>Cucurbitales</taxon>
        <taxon>Cucurbitaceae</taxon>
        <taxon>Benincaseae</taxon>
        <taxon>Cucumis</taxon>
    </lineage>
</organism>
<sequence length="78" mass="8781">MALKTDIHSQALPLTQTSTASESVGGDDFGRSNKEEADRMWRLAELGGRRSEAEASSDRGFVRMWRRMAAWLPRPTNE</sequence>
<evidence type="ECO:0000313" key="2">
    <source>
        <dbReference type="EnsemblPlants" id="MELO3C013595.2.1"/>
    </source>
</evidence>
<reference evidence="2" key="1">
    <citation type="submission" date="2023-03" db="UniProtKB">
        <authorList>
            <consortium name="EnsemblPlants"/>
        </authorList>
    </citation>
    <scope>IDENTIFICATION</scope>
</reference>
<proteinExistence type="predicted"/>
<protein>
    <submittedName>
        <fullName evidence="2">Uncharacterized protein</fullName>
    </submittedName>
</protein>
<dbReference type="EnsemblPlants" id="MELO3C013595.2.1">
    <property type="protein sequence ID" value="MELO3C013595.2.1"/>
    <property type="gene ID" value="MELO3C013595.2"/>
</dbReference>
<dbReference type="AlphaFoldDB" id="A0A9I9D618"/>